<comment type="caution">
    <text evidence="1">The sequence shown here is derived from an EMBL/GenBank/DDBJ whole genome shotgun (WGS) entry which is preliminary data.</text>
</comment>
<keyword evidence="2" id="KW-1185">Reference proteome</keyword>
<proteinExistence type="predicted"/>
<dbReference type="EMBL" id="JABSTR010000010">
    <property type="protein sequence ID" value="KAH9379941.1"/>
    <property type="molecule type" value="Genomic_DNA"/>
</dbReference>
<organism evidence="1 2">
    <name type="scientific">Haemaphysalis longicornis</name>
    <name type="common">Bush tick</name>
    <dbReference type="NCBI Taxonomy" id="44386"/>
    <lineage>
        <taxon>Eukaryota</taxon>
        <taxon>Metazoa</taxon>
        <taxon>Ecdysozoa</taxon>
        <taxon>Arthropoda</taxon>
        <taxon>Chelicerata</taxon>
        <taxon>Arachnida</taxon>
        <taxon>Acari</taxon>
        <taxon>Parasitiformes</taxon>
        <taxon>Ixodida</taxon>
        <taxon>Ixodoidea</taxon>
        <taxon>Ixodidae</taxon>
        <taxon>Haemaphysalinae</taxon>
        <taxon>Haemaphysalis</taxon>
    </lineage>
</organism>
<dbReference type="VEuPathDB" id="VectorBase:HLOH_046262"/>
<sequence>MIECLGPIEFNHVWMAAFSSDNDMETLSAQTEIIVKEKRCLVLNLNKREVTAKVQWLPPNVPDGLIV</sequence>
<dbReference type="AlphaFoldDB" id="A0A9J6GWT7"/>
<accession>A0A9J6GWT7</accession>
<dbReference type="Proteomes" id="UP000821853">
    <property type="component" value="Chromosome 8"/>
</dbReference>
<gene>
    <name evidence="1" type="ORF">HPB48_011300</name>
</gene>
<name>A0A9J6GWT7_HAELO</name>
<evidence type="ECO:0000313" key="2">
    <source>
        <dbReference type="Proteomes" id="UP000821853"/>
    </source>
</evidence>
<evidence type="ECO:0000313" key="1">
    <source>
        <dbReference type="EMBL" id="KAH9379941.1"/>
    </source>
</evidence>
<reference evidence="1 2" key="1">
    <citation type="journal article" date="2020" name="Cell">
        <title>Large-Scale Comparative Analyses of Tick Genomes Elucidate Their Genetic Diversity and Vector Capacities.</title>
        <authorList>
            <consortium name="Tick Genome and Microbiome Consortium (TIGMIC)"/>
            <person name="Jia N."/>
            <person name="Wang J."/>
            <person name="Shi W."/>
            <person name="Du L."/>
            <person name="Sun Y."/>
            <person name="Zhan W."/>
            <person name="Jiang J.F."/>
            <person name="Wang Q."/>
            <person name="Zhang B."/>
            <person name="Ji P."/>
            <person name="Bell-Sakyi L."/>
            <person name="Cui X.M."/>
            <person name="Yuan T.T."/>
            <person name="Jiang B.G."/>
            <person name="Yang W.F."/>
            <person name="Lam T.T."/>
            <person name="Chang Q.C."/>
            <person name="Ding S.J."/>
            <person name="Wang X.J."/>
            <person name="Zhu J.G."/>
            <person name="Ruan X.D."/>
            <person name="Zhao L."/>
            <person name="Wei J.T."/>
            <person name="Ye R.Z."/>
            <person name="Que T.C."/>
            <person name="Du C.H."/>
            <person name="Zhou Y.H."/>
            <person name="Cheng J.X."/>
            <person name="Dai P.F."/>
            <person name="Guo W.B."/>
            <person name="Han X.H."/>
            <person name="Huang E.J."/>
            <person name="Li L.F."/>
            <person name="Wei W."/>
            <person name="Gao Y.C."/>
            <person name="Liu J.Z."/>
            <person name="Shao H.Z."/>
            <person name="Wang X."/>
            <person name="Wang C.C."/>
            <person name="Yang T.C."/>
            <person name="Huo Q.B."/>
            <person name="Li W."/>
            <person name="Chen H.Y."/>
            <person name="Chen S.E."/>
            <person name="Zhou L.G."/>
            <person name="Ni X.B."/>
            <person name="Tian J.H."/>
            <person name="Sheng Y."/>
            <person name="Liu T."/>
            <person name="Pan Y.S."/>
            <person name="Xia L.Y."/>
            <person name="Li J."/>
            <person name="Zhao F."/>
            <person name="Cao W.C."/>
        </authorList>
    </citation>
    <scope>NUCLEOTIDE SEQUENCE [LARGE SCALE GENOMIC DNA]</scope>
    <source>
        <strain evidence="1">HaeL-2018</strain>
    </source>
</reference>
<protein>
    <submittedName>
        <fullName evidence="1">Uncharacterized protein</fullName>
    </submittedName>
</protein>